<dbReference type="GO" id="GO:0019843">
    <property type="term" value="F:rRNA binding"/>
    <property type="evidence" value="ECO:0007669"/>
    <property type="project" value="UniProtKB-UniRule"/>
</dbReference>
<dbReference type="Proteomes" id="UP000182569">
    <property type="component" value="Chromosome"/>
</dbReference>
<evidence type="ECO:0000256" key="6">
    <source>
        <dbReference type="ARBA" id="ARBA00035292"/>
    </source>
</evidence>
<dbReference type="KEGG" id="ceu:A7L45_21845"/>
<dbReference type="InterPro" id="IPR020594">
    <property type="entry name" value="Ribosomal_bL9_bac/chp"/>
</dbReference>
<dbReference type="NCBIfam" id="TIGR00158">
    <property type="entry name" value="L9"/>
    <property type="match status" value="1"/>
</dbReference>
<name>A0A1J0GM51_9CLOT</name>
<dbReference type="RefSeq" id="WP_071614778.1">
    <property type="nucleotide sequence ID" value="NZ_CP015756.1"/>
</dbReference>
<dbReference type="GO" id="GO:0003735">
    <property type="term" value="F:structural constituent of ribosome"/>
    <property type="evidence" value="ECO:0007669"/>
    <property type="project" value="InterPro"/>
</dbReference>
<reference evidence="10" key="1">
    <citation type="journal article" date="2016" name="Front. Microbiol.">
        <title>Complete Genome Sequence of Clostridium estertheticum DSM 8809, a Microbe Identified in Spoiled Vacuum Packed Beef.</title>
        <authorList>
            <person name="Yu Z."/>
            <person name="Gunn L."/>
            <person name="Brennan E."/>
            <person name="Reid R."/>
            <person name="Wall P.G."/>
            <person name="Gaora O.P."/>
            <person name="Hurley D."/>
            <person name="Bolton D."/>
            <person name="Fanning S."/>
        </authorList>
    </citation>
    <scope>NUCLEOTIDE SEQUENCE [LARGE SCALE GENOMIC DNA]</scope>
    <source>
        <strain evidence="10">DSM 8809</strain>
    </source>
</reference>
<evidence type="ECO:0000256" key="4">
    <source>
        <dbReference type="ARBA" id="ARBA00022980"/>
    </source>
</evidence>
<comment type="similarity">
    <text evidence="1 7">Belongs to the bacterial ribosomal protein bL9 family.</text>
</comment>
<organism evidence="9 10">
    <name type="scientific">Clostridium estertheticum subsp. estertheticum</name>
    <dbReference type="NCBI Taxonomy" id="1552"/>
    <lineage>
        <taxon>Bacteria</taxon>
        <taxon>Bacillati</taxon>
        <taxon>Bacillota</taxon>
        <taxon>Clostridia</taxon>
        <taxon>Eubacteriales</taxon>
        <taxon>Clostridiaceae</taxon>
        <taxon>Clostridium</taxon>
    </lineage>
</organism>
<dbReference type="GO" id="GO:0006412">
    <property type="term" value="P:translation"/>
    <property type="evidence" value="ECO:0007669"/>
    <property type="project" value="UniProtKB-UniRule"/>
</dbReference>
<dbReference type="PROSITE" id="PS00651">
    <property type="entry name" value="RIBOSOMAL_L9"/>
    <property type="match status" value="1"/>
</dbReference>
<evidence type="ECO:0000256" key="5">
    <source>
        <dbReference type="ARBA" id="ARBA00023274"/>
    </source>
</evidence>
<evidence type="ECO:0000256" key="3">
    <source>
        <dbReference type="ARBA" id="ARBA00022884"/>
    </source>
</evidence>
<dbReference type="InterPro" id="IPR036935">
    <property type="entry name" value="Ribosomal_bL9_N_sf"/>
</dbReference>
<keyword evidence="10" id="KW-1185">Reference proteome</keyword>
<proteinExistence type="inferred from homology"/>
<dbReference type="InterPro" id="IPR000244">
    <property type="entry name" value="Ribosomal_bL9"/>
</dbReference>
<protein>
    <recommendedName>
        <fullName evidence="6 7">Large ribosomal subunit protein bL9</fullName>
    </recommendedName>
</protein>
<dbReference type="Pfam" id="PF01281">
    <property type="entry name" value="Ribosomal_L9_N"/>
    <property type="match status" value="1"/>
</dbReference>
<evidence type="ECO:0000313" key="9">
    <source>
        <dbReference type="EMBL" id="APC42490.1"/>
    </source>
</evidence>
<dbReference type="InterPro" id="IPR009027">
    <property type="entry name" value="Ribosomal_bL9/RNase_H1_N"/>
</dbReference>
<dbReference type="EMBL" id="CP015756">
    <property type="protein sequence ID" value="APC42490.1"/>
    <property type="molecule type" value="Genomic_DNA"/>
</dbReference>
<gene>
    <name evidence="7" type="primary">rplI</name>
    <name evidence="9" type="ORF">A7L45_21845</name>
</gene>
<keyword evidence="5 7" id="KW-0687">Ribonucleoprotein</keyword>
<sequence length="147" mass="16362">MKIILLKDIKSMGKKGDVVNAADGYARNYLFPRKLAEEATDPNMHILNKKNDIERKKKTSEIEDAQNIANALKDKVVKIIGKAGENGKLFGAITSKDIASALNKQCNLDIDKKKVVTDTIKLLGTYDVEIKIYPEISTKIKVLVCEE</sequence>
<dbReference type="GO" id="GO:0005840">
    <property type="term" value="C:ribosome"/>
    <property type="evidence" value="ECO:0007669"/>
    <property type="project" value="UniProtKB-KW"/>
</dbReference>
<dbReference type="InterPro" id="IPR020069">
    <property type="entry name" value="Ribosomal_bL9_C"/>
</dbReference>
<dbReference type="Pfam" id="PF03948">
    <property type="entry name" value="Ribosomal_L9_C"/>
    <property type="match status" value="1"/>
</dbReference>
<keyword evidence="4 7" id="KW-0689">Ribosomal protein</keyword>
<dbReference type="AlphaFoldDB" id="A0A1J0GM51"/>
<dbReference type="InterPro" id="IPR020070">
    <property type="entry name" value="Ribosomal_bL9_N"/>
</dbReference>
<evidence type="ECO:0000313" key="10">
    <source>
        <dbReference type="Proteomes" id="UP000182569"/>
    </source>
</evidence>
<dbReference type="PANTHER" id="PTHR21368">
    <property type="entry name" value="50S RIBOSOMAL PROTEIN L9"/>
    <property type="match status" value="1"/>
</dbReference>
<evidence type="ECO:0000256" key="2">
    <source>
        <dbReference type="ARBA" id="ARBA00022730"/>
    </source>
</evidence>
<dbReference type="HAMAP" id="MF_00503">
    <property type="entry name" value="Ribosomal_bL9"/>
    <property type="match status" value="1"/>
</dbReference>
<dbReference type="SUPFAM" id="SSF55653">
    <property type="entry name" value="Ribosomal protein L9 C-domain"/>
    <property type="match status" value="1"/>
</dbReference>
<dbReference type="InterPro" id="IPR036791">
    <property type="entry name" value="Ribosomal_bL9_C_sf"/>
</dbReference>
<dbReference type="STRING" id="1552.A7L45_21845"/>
<evidence type="ECO:0000256" key="1">
    <source>
        <dbReference type="ARBA" id="ARBA00010605"/>
    </source>
</evidence>
<dbReference type="OrthoDB" id="9788336at2"/>
<dbReference type="Gene3D" id="3.40.5.10">
    <property type="entry name" value="Ribosomal protein L9, N-terminal domain"/>
    <property type="match status" value="1"/>
</dbReference>
<feature type="domain" description="Ribosomal protein L9" evidence="8">
    <location>
        <begin position="13"/>
        <end position="40"/>
    </location>
</feature>
<dbReference type="GO" id="GO:1990904">
    <property type="term" value="C:ribonucleoprotein complex"/>
    <property type="evidence" value="ECO:0007669"/>
    <property type="project" value="UniProtKB-KW"/>
</dbReference>
<evidence type="ECO:0000256" key="7">
    <source>
        <dbReference type="HAMAP-Rule" id="MF_00503"/>
    </source>
</evidence>
<keyword evidence="2 7" id="KW-0699">rRNA-binding</keyword>
<dbReference type="SUPFAM" id="SSF55658">
    <property type="entry name" value="L9 N-domain-like"/>
    <property type="match status" value="1"/>
</dbReference>
<evidence type="ECO:0000259" key="8">
    <source>
        <dbReference type="PROSITE" id="PS00651"/>
    </source>
</evidence>
<keyword evidence="3 7" id="KW-0694">RNA-binding</keyword>
<comment type="function">
    <text evidence="7">Binds to the 23S rRNA.</text>
</comment>
<dbReference type="Gene3D" id="3.10.430.100">
    <property type="entry name" value="Ribosomal protein L9, C-terminal domain"/>
    <property type="match status" value="1"/>
</dbReference>
<accession>A0A1J0GM51</accession>